<accession>A0AB36NW86</accession>
<dbReference type="Gene3D" id="1.25.40.10">
    <property type="entry name" value="Tetratricopeptide repeat domain"/>
    <property type="match status" value="1"/>
</dbReference>
<keyword evidence="5" id="KW-1185">Reference proteome</keyword>
<evidence type="ECO:0000259" key="2">
    <source>
        <dbReference type="Pfam" id="PF00144"/>
    </source>
</evidence>
<gene>
    <name evidence="3" type="ORF">B0A72_18825</name>
    <name evidence="4" type="ORF">SAMN05444387_4615</name>
</gene>
<dbReference type="Pfam" id="PF00144">
    <property type="entry name" value="Beta-lactamase"/>
    <property type="match status" value="1"/>
</dbReference>
<feature type="domain" description="Beta-lactamase-related" evidence="2">
    <location>
        <begin position="31"/>
        <end position="333"/>
    </location>
</feature>
<dbReference type="Gene3D" id="3.40.710.10">
    <property type="entry name" value="DD-peptidase/beta-lactamase superfamily"/>
    <property type="match status" value="1"/>
</dbReference>
<reference evidence="4 5" key="2">
    <citation type="submission" date="2016-11" db="EMBL/GenBank/DDBJ databases">
        <authorList>
            <person name="Varghese N."/>
            <person name="Submissions S."/>
        </authorList>
    </citation>
    <scope>NUCLEOTIDE SEQUENCE [LARGE SCALE GENOMIC DNA]</scope>
    <source>
        <strain evidence="4 5">DSM 6368</strain>
    </source>
</reference>
<dbReference type="InterPro" id="IPR011990">
    <property type="entry name" value="TPR-like_helical_dom_sf"/>
</dbReference>
<name>A0AB36NW86_9FLAO</name>
<dbReference type="InterPro" id="IPR050789">
    <property type="entry name" value="Diverse_Enzym_Activities"/>
</dbReference>
<dbReference type="InterPro" id="IPR012338">
    <property type="entry name" value="Beta-lactam/transpept-like"/>
</dbReference>
<dbReference type="InterPro" id="IPR001466">
    <property type="entry name" value="Beta-lactam-related"/>
</dbReference>
<protein>
    <submittedName>
        <fullName evidence="4">CubicO group peptidase, beta-lactamase class C family</fullName>
    </submittedName>
    <submittedName>
        <fullName evidence="3">Serine hydrolase</fullName>
    </submittedName>
</protein>
<dbReference type="PANTHER" id="PTHR43283:SF18">
    <property type="match status" value="1"/>
</dbReference>
<dbReference type="RefSeq" id="WP_073398214.1">
    <property type="nucleotide sequence ID" value="NZ_FRBX01000008.1"/>
</dbReference>
<keyword evidence="3" id="KW-0378">Hydrolase</keyword>
<keyword evidence="1" id="KW-0802">TPR repeat</keyword>
<dbReference type="Proteomes" id="UP000198431">
    <property type="component" value="Unassembled WGS sequence"/>
</dbReference>
<evidence type="ECO:0000256" key="1">
    <source>
        <dbReference type="PROSITE-ProRule" id="PRU00339"/>
    </source>
</evidence>
<evidence type="ECO:0000313" key="5">
    <source>
        <dbReference type="Proteomes" id="UP000184216"/>
    </source>
</evidence>
<dbReference type="AlphaFoldDB" id="A0AB36NW86"/>
<dbReference type="EMBL" id="FRBX01000008">
    <property type="protein sequence ID" value="SHN19753.1"/>
    <property type="molecule type" value="Genomic_DNA"/>
</dbReference>
<evidence type="ECO:0000313" key="6">
    <source>
        <dbReference type="Proteomes" id="UP000198431"/>
    </source>
</evidence>
<reference evidence="3 6" key="1">
    <citation type="submission" date="2016-11" db="EMBL/GenBank/DDBJ databases">
        <title>Whole genomes of Flavobacteriaceae.</title>
        <authorList>
            <person name="Stine C."/>
            <person name="Li C."/>
            <person name="Tadesse D."/>
        </authorList>
    </citation>
    <scope>NUCLEOTIDE SEQUENCE [LARGE SCALE GENOMIC DNA]</scope>
    <source>
        <strain evidence="3 6">ATCC 19366</strain>
    </source>
</reference>
<evidence type="ECO:0000313" key="3">
    <source>
        <dbReference type="EMBL" id="OXB00828.1"/>
    </source>
</evidence>
<sequence length="478" mass="54792">MKETFIIATLLLTINFCSGQTKETTTKQKIDAYIKDVIAINEIPGAALAVIKDGKIIYENYYGKASLEENKPVDQNTIFKIFSTSKLITNVGIFQLIENGKLSLEDEISTYLDNLPKEWQTIKIKNLLTHSSGLPDIIKFDDIPITLPYDKRIELLAKKPMEFSTGNQYSYNQTNYLFLAKIIEKITGLTFDQYILQNQFSNVKSGVYLSSNFGEVFPNSAFRYIFNRQTNTYEKSVTDSGKDSHSSNGINISLPEFIRWNQNLDNNSYLKSETKQAMWEPFQFKNKYNFGYGWGIYPVNNIFTYGFSGGNETAFRKFTKNNLAVIFLSNGHKYSGVQDQVVTHVAGIVDQTLFDEYAITDEKITFDFLKLDFNKAEQNYIAIKKQHPEWNFEEKLNTIGYALMIGKRINDAIKVFELNTKENPQSGNAYDSLAESYFTDNQFEISKQNYLKSLKLAPDNNNAKEMLKKIDTILTKKS</sequence>
<dbReference type="InterPro" id="IPR019734">
    <property type="entry name" value="TPR_rpt"/>
</dbReference>
<dbReference type="GO" id="GO:0016787">
    <property type="term" value="F:hydrolase activity"/>
    <property type="evidence" value="ECO:0007669"/>
    <property type="project" value="UniProtKB-KW"/>
</dbReference>
<feature type="repeat" description="TPR" evidence="1">
    <location>
        <begin position="427"/>
        <end position="460"/>
    </location>
</feature>
<dbReference type="SUPFAM" id="SSF48452">
    <property type="entry name" value="TPR-like"/>
    <property type="match status" value="1"/>
</dbReference>
<dbReference type="SUPFAM" id="SSF56601">
    <property type="entry name" value="beta-lactamase/transpeptidase-like"/>
    <property type="match status" value="1"/>
</dbReference>
<comment type="caution">
    <text evidence="3">The sequence shown here is derived from an EMBL/GenBank/DDBJ whole genome shotgun (WGS) entry which is preliminary data.</text>
</comment>
<proteinExistence type="predicted"/>
<organism evidence="3 6">
    <name type="scientific">Flavobacterium pectinovorum</name>
    <dbReference type="NCBI Taxonomy" id="29533"/>
    <lineage>
        <taxon>Bacteria</taxon>
        <taxon>Pseudomonadati</taxon>
        <taxon>Bacteroidota</taxon>
        <taxon>Flavobacteriia</taxon>
        <taxon>Flavobacteriales</taxon>
        <taxon>Flavobacteriaceae</taxon>
        <taxon>Flavobacterium</taxon>
    </lineage>
</organism>
<dbReference type="EMBL" id="MUHB01000020">
    <property type="protein sequence ID" value="OXB00828.1"/>
    <property type="molecule type" value="Genomic_DNA"/>
</dbReference>
<dbReference type="PROSITE" id="PS50005">
    <property type="entry name" value="TPR"/>
    <property type="match status" value="1"/>
</dbReference>
<evidence type="ECO:0000313" key="4">
    <source>
        <dbReference type="EMBL" id="SHN19753.1"/>
    </source>
</evidence>
<dbReference type="PANTHER" id="PTHR43283">
    <property type="entry name" value="BETA-LACTAMASE-RELATED"/>
    <property type="match status" value="1"/>
</dbReference>
<dbReference type="Proteomes" id="UP000184216">
    <property type="component" value="Unassembled WGS sequence"/>
</dbReference>